<evidence type="ECO:0000256" key="1">
    <source>
        <dbReference type="SAM" id="MobiDB-lite"/>
    </source>
</evidence>
<keyword evidence="2" id="KW-1133">Transmembrane helix</keyword>
<reference evidence="3" key="1">
    <citation type="submission" date="2019-08" db="EMBL/GenBank/DDBJ databases">
        <authorList>
            <person name="Kucharzyk K."/>
            <person name="Murdoch R.W."/>
            <person name="Higgins S."/>
            <person name="Loffler F."/>
        </authorList>
    </citation>
    <scope>NUCLEOTIDE SEQUENCE</scope>
</reference>
<sequence>MQARSRGRNHTAAGSEGPSHCATGQGPGIRARALSLRAFRADLPAVCFALIVPLLFLVGCSPRPGPELLLPAGTEAAPPADARQVRVFMATTRGASAEAPEIYNAERERELSYSSFAISIPPGHQASEIEWPRAGAPDPATDFVTTRRWALDRKGFLSGLAAESKGKTDVVLYVHGYNTSAQEALYRAAQISVDAGSEGVPVVFTWPSNAQLTAYVSDRDAADFSRAYLADLLTTLTRSRKIGRTVVVAHSMGGRLMMEALVQLRLMGRRDVLDRLEVVLADPDIDVDLFWEQARIVGKLTPPITVIVAPDDRALRASQFLAVGHDRIGKADLTDPRYAEAATKFGVRLVDVTSLDTDTIAHSRIDQLAVLYNRLPASQQRFGAGSLRGAGAFVFEAIGFGFTGIGQGLAR</sequence>
<evidence type="ECO:0000313" key="3">
    <source>
        <dbReference type="EMBL" id="MPL92852.1"/>
    </source>
</evidence>
<comment type="caution">
    <text evidence="3">The sequence shown here is derived from an EMBL/GenBank/DDBJ whole genome shotgun (WGS) entry which is preliminary data.</text>
</comment>
<gene>
    <name evidence="3" type="ORF">SDC9_38974</name>
</gene>
<dbReference type="EMBL" id="VSSQ01000372">
    <property type="protein sequence ID" value="MPL92852.1"/>
    <property type="molecule type" value="Genomic_DNA"/>
</dbReference>
<dbReference type="InterPro" id="IPR010297">
    <property type="entry name" value="DUF900_hydrolase"/>
</dbReference>
<dbReference type="Pfam" id="PF05990">
    <property type="entry name" value="DUF900"/>
    <property type="match status" value="1"/>
</dbReference>
<accession>A0A644VQR0</accession>
<dbReference type="PANTHER" id="PTHR36513:SF1">
    <property type="entry name" value="TRANSMEMBRANE PROTEIN"/>
    <property type="match status" value="1"/>
</dbReference>
<dbReference type="SUPFAM" id="SSF53474">
    <property type="entry name" value="alpha/beta-Hydrolases"/>
    <property type="match status" value="1"/>
</dbReference>
<feature type="transmembrane region" description="Helical" evidence="2">
    <location>
        <begin position="39"/>
        <end position="59"/>
    </location>
</feature>
<keyword evidence="2" id="KW-0812">Transmembrane</keyword>
<name>A0A644VQR0_9ZZZZ</name>
<keyword evidence="2" id="KW-0472">Membrane</keyword>
<evidence type="ECO:0000256" key="2">
    <source>
        <dbReference type="SAM" id="Phobius"/>
    </source>
</evidence>
<dbReference type="InterPro" id="IPR029058">
    <property type="entry name" value="AB_hydrolase_fold"/>
</dbReference>
<organism evidence="3">
    <name type="scientific">bioreactor metagenome</name>
    <dbReference type="NCBI Taxonomy" id="1076179"/>
    <lineage>
        <taxon>unclassified sequences</taxon>
        <taxon>metagenomes</taxon>
        <taxon>ecological metagenomes</taxon>
    </lineage>
</organism>
<proteinExistence type="predicted"/>
<dbReference type="PANTHER" id="PTHR36513">
    <property type="entry name" value="ABC TRANSMEMBRANE TYPE-1 DOMAIN-CONTAINING PROTEIN"/>
    <property type="match status" value="1"/>
</dbReference>
<dbReference type="AlphaFoldDB" id="A0A644VQR0"/>
<dbReference type="Gene3D" id="3.40.50.1820">
    <property type="entry name" value="alpha/beta hydrolase"/>
    <property type="match status" value="1"/>
</dbReference>
<protein>
    <submittedName>
        <fullName evidence="3">Uncharacterized protein</fullName>
    </submittedName>
</protein>
<feature type="region of interest" description="Disordered" evidence="1">
    <location>
        <begin position="1"/>
        <end position="25"/>
    </location>
</feature>